<dbReference type="GO" id="GO:0050566">
    <property type="term" value="F:asparaginyl-tRNA synthase (glutamine-hydrolyzing) activity"/>
    <property type="evidence" value="ECO:0007669"/>
    <property type="project" value="RHEA"/>
</dbReference>
<comment type="similarity">
    <text evidence="1 11">Belongs to the GatB/GatE family. GatB subfamily.</text>
</comment>
<dbReference type="InterPro" id="IPR017959">
    <property type="entry name" value="Asn/Gln-tRNA_amidoTrfase_suB/E"/>
</dbReference>
<dbReference type="InterPro" id="IPR003789">
    <property type="entry name" value="Asn/Gln_tRNA_amidoTrase-B-like"/>
</dbReference>
<comment type="subunit">
    <text evidence="2 11">Heterotrimer of A, B and C subunits.</text>
</comment>
<keyword evidence="7 11" id="KW-0648">Protein biosynthesis</keyword>
<dbReference type="EMBL" id="AVPK01000007">
    <property type="protein sequence ID" value="KGN37033.1"/>
    <property type="molecule type" value="Genomic_DNA"/>
</dbReference>
<dbReference type="SUPFAM" id="SSF55931">
    <property type="entry name" value="Glutamine synthetase/guanido kinase"/>
    <property type="match status" value="1"/>
</dbReference>
<evidence type="ECO:0000313" key="13">
    <source>
        <dbReference type="EMBL" id="KGN37033.1"/>
    </source>
</evidence>
<dbReference type="NCBIfam" id="NF004012">
    <property type="entry name" value="PRK05477.1-2"/>
    <property type="match status" value="1"/>
</dbReference>
<dbReference type="AlphaFoldDB" id="A0A0A0JIY3"/>
<dbReference type="InterPro" id="IPR004413">
    <property type="entry name" value="GatB"/>
</dbReference>
<dbReference type="InterPro" id="IPR023168">
    <property type="entry name" value="GatB_Yqey_C_2"/>
</dbReference>
<sequence length="510" mass="55156">MASTQIDTEATIAWDDVLASFDPVMGLEVHVELGTNTKMFCGCATEFGAEPNTQVCPVCLGLPGALPVVNETAVESAIRIGLALNCEIAEWCRFARKNYFYPDMPKNFQTSQYDEPIAFNGFLDVELEDGTTYRVDIERAHMEEDTGKSLHVGGSTGRIHGATHSLVDYNRAGIPLIEIVTKPLTGAGERAPEIAKAYVATLRDLLKALDVSDVKMEQGSMRCDVNLSLMPKGSDTFGTRTETKNVNSLRSVERAVRYEMCRHGAILQAGGTILQETRHWHEDTGITTSGRPKSDADDYRYFPEPDLVPVAPSRETVEALRATLPEPPAQRRKRLQGEWGFSDLEMRDVLNAGLVDLIGETVEAGATPAGARKWWSGEIARRANAEGGVSVADYAAERSITPAHVVELEGLVTSGRLNDSMARQAWEGVLDGEGTPTAVADARGLELVQDDGALEAAVDKVIEANADVAQKVRDGKVQAAGALIGQVMKEMKGQADAGKAREIILSKLTS</sequence>
<dbReference type="GO" id="GO:0006412">
    <property type="term" value="P:translation"/>
    <property type="evidence" value="ECO:0007669"/>
    <property type="project" value="UniProtKB-UniRule"/>
</dbReference>
<keyword evidence="13" id="KW-0808">Transferase</keyword>
<evidence type="ECO:0000256" key="8">
    <source>
        <dbReference type="ARBA" id="ARBA00024799"/>
    </source>
</evidence>
<dbReference type="Proteomes" id="UP000030011">
    <property type="component" value="Unassembled WGS sequence"/>
</dbReference>
<dbReference type="STRING" id="1385521.N803_16585"/>
<keyword evidence="5 11" id="KW-0547">Nucleotide-binding</keyword>
<dbReference type="SUPFAM" id="SSF89095">
    <property type="entry name" value="GatB/YqeY motif"/>
    <property type="match status" value="1"/>
</dbReference>
<dbReference type="NCBIfam" id="NF004014">
    <property type="entry name" value="PRK05477.1-4"/>
    <property type="match status" value="1"/>
</dbReference>
<dbReference type="PANTHER" id="PTHR11659">
    <property type="entry name" value="GLUTAMYL-TRNA GLN AMIDOTRANSFERASE SUBUNIT B MITOCHONDRIAL AND PROKARYOTIC PET112-RELATED"/>
    <property type="match status" value="1"/>
</dbReference>
<dbReference type="InterPro" id="IPR014746">
    <property type="entry name" value="Gln_synth/guanido_kin_cat_dom"/>
</dbReference>
<evidence type="ECO:0000256" key="10">
    <source>
        <dbReference type="ARBA" id="ARBA00047913"/>
    </source>
</evidence>
<dbReference type="GO" id="GO:0016740">
    <property type="term" value="F:transferase activity"/>
    <property type="evidence" value="ECO:0007669"/>
    <property type="project" value="UniProtKB-KW"/>
</dbReference>
<dbReference type="GO" id="GO:0005524">
    <property type="term" value="F:ATP binding"/>
    <property type="evidence" value="ECO:0007669"/>
    <property type="project" value="UniProtKB-KW"/>
</dbReference>
<feature type="domain" description="Asn/Gln amidotransferase" evidence="12">
    <location>
        <begin position="356"/>
        <end position="508"/>
    </location>
</feature>
<dbReference type="RefSeq" id="WP_035905946.1">
    <property type="nucleotide sequence ID" value="NZ_AVPK01000007.1"/>
</dbReference>
<dbReference type="Pfam" id="PF02934">
    <property type="entry name" value="GatB_N"/>
    <property type="match status" value="1"/>
</dbReference>
<proteinExistence type="inferred from homology"/>
<evidence type="ECO:0000256" key="2">
    <source>
        <dbReference type="ARBA" id="ARBA00011123"/>
    </source>
</evidence>
<comment type="catalytic activity">
    <reaction evidence="10 11">
        <text>L-glutamyl-tRNA(Gln) + L-glutamine + ATP + H2O = L-glutaminyl-tRNA(Gln) + L-glutamate + ADP + phosphate + H(+)</text>
        <dbReference type="Rhea" id="RHEA:17521"/>
        <dbReference type="Rhea" id="RHEA-COMP:9681"/>
        <dbReference type="Rhea" id="RHEA-COMP:9684"/>
        <dbReference type="ChEBI" id="CHEBI:15377"/>
        <dbReference type="ChEBI" id="CHEBI:15378"/>
        <dbReference type="ChEBI" id="CHEBI:29985"/>
        <dbReference type="ChEBI" id="CHEBI:30616"/>
        <dbReference type="ChEBI" id="CHEBI:43474"/>
        <dbReference type="ChEBI" id="CHEBI:58359"/>
        <dbReference type="ChEBI" id="CHEBI:78520"/>
        <dbReference type="ChEBI" id="CHEBI:78521"/>
        <dbReference type="ChEBI" id="CHEBI:456216"/>
    </reaction>
</comment>
<dbReference type="Gene3D" id="1.10.10.410">
    <property type="match status" value="1"/>
</dbReference>
<dbReference type="InterPro" id="IPR006075">
    <property type="entry name" value="Asn/Gln-tRNA_Trfase_suB/E_cat"/>
</dbReference>
<evidence type="ECO:0000256" key="9">
    <source>
        <dbReference type="ARBA" id="ARBA00047380"/>
    </source>
</evidence>
<evidence type="ECO:0000256" key="11">
    <source>
        <dbReference type="HAMAP-Rule" id="MF_00121"/>
    </source>
</evidence>
<evidence type="ECO:0000256" key="7">
    <source>
        <dbReference type="ARBA" id="ARBA00022917"/>
    </source>
</evidence>
<dbReference type="GO" id="GO:0070681">
    <property type="term" value="P:glutaminyl-tRNAGln biosynthesis via transamidation"/>
    <property type="evidence" value="ECO:0007669"/>
    <property type="project" value="TreeGrafter"/>
</dbReference>
<evidence type="ECO:0000313" key="14">
    <source>
        <dbReference type="Proteomes" id="UP000030011"/>
    </source>
</evidence>
<dbReference type="NCBIfam" id="TIGR00133">
    <property type="entry name" value="gatB"/>
    <property type="match status" value="1"/>
</dbReference>
<evidence type="ECO:0000256" key="5">
    <source>
        <dbReference type="ARBA" id="ARBA00022741"/>
    </source>
</evidence>
<keyword evidence="14" id="KW-1185">Reference proteome</keyword>
<dbReference type="PROSITE" id="PS01234">
    <property type="entry name" value="GATB"/>
    <property type="match status" value="1"/>
</dbReference>
<comment type="caution">
    <text evidence="13">The sequence shown here is derived from an EMBL/GenBank/DDBJ whole genome shotgun (WGS) entry which is preliminary data.</text>
</comment>
<organism evidence="13 14">
    <name type="scientific">Knoellia subterranea KCTC 19937</name>
    <dbReference type="NCBI Taxonomy" id="1385521"/>
    <lineage>
        <taxon>Bacteria</taxon>
        <taxon>Bacillati</taxon>
        <taxon>Actinomycetota</taxon>
        <taxon>Actinomycetes</taxon>
        <taxon>Micrococcales</taxon>
        <taxon>Intrasporangiaceae</taxon>
        <taxon>Knoellia</taxon>
    </lineage>
</organism>
<protein>
    <recommendedName>
        <fullName evidence="3 11">Aspartyl/glutamyl-tRNA(Asn/Gln) amidotransferase subunit B</fullName>
        <shortName evidence="11">Asp/Glu-ADT subunit B</shortName>
        <ecNumber evidence="11">6.3.5.-</ecNumber>
    </recommendedName>
</protein>
<dbReference type="NCBIfam" id="NF004013">
    <property type="entry name" value="PRK05477.1-3"/>
    <property type="match status" value="1"/>
</dbReference>
<gene>
    <name evidence="11" type="primary">gatB</name>
    <name evidence="13" type="ORF">N803_16585</name>
</gene>
<evidence type="ECO:0000256" key="3">
    <source>
        <dbReference type="ARBA" id="ARBA00016923"/>
    </source>
</evidence>
<dbReference type="HAMAP" id="MF_00121">
    <property type="entry name" value="GatB"/>
    <property type="match status" value="1"/>
</dbReference>
<keyword evidence="6 11" id="KW-0067">ATP-binding</keyword>
<name>A0A0A0JIY3_9MICO</name>
<accession>A0A0A0JIY3</accession>
<evidence type="ECO:0000259" key="12">
    <source>
        <dbReference type="SMART" id="SM00845"/>
    </source>
</evidence>
<dbReference type="eggNOG" id="COG0064">
    <property type="taxonomic scope" value="Bacteria"/>
</dbReference>
<dbReference type="InterPro" id="IPR018027">
    <property type="entry name" value="Asn/Gln_amidotransferase"/>
</dbReference>
<dbReference type="SMART" id="SM00845">
    <property type="entry name" value="GatB_Yqey"/>
    <property type="match status" value="1"/>
</dbReference>
<dbReference type="FunFam" id="1.10.10.410:FF:000001">
    <property type="entry name" value="Aspartyl/glutamyl-tRNA(Asn/Gln) amidotransferase subunit B"/>
    <property type="match status" value="1"/>
</dbReference>
<dbReference type="InterPro" id="IPR017958">
    <property type="entry name" value="Gln-tRNA_amidoTrfase_suB_CS"/>
</dbReference>
<evidence type="ECO:0000256" key="1">
    <source>
        <dbReference type="ARBA" id="ARBA00005306"/>
    </source>
</evidence>
<dbReference type="OrthoDB" id="9804078at2"/>
<comment type="catalytic activity">
    <reaction evidence="9 11">
        <text>L-aspartyl-tRNA(Asn) + L-glutamine + ATP + H2O = L-asparaginyl-tRNA(Asn) + L-glutamate + ADP + phosphate + 2 H(+)</text>
        <dbReference type="Rhea" id="RHEA:14513"/>
        <dbReference type="Rhea" id="RHEA-COMP:9674"/>
        <dbReference type="Rhea" id="RHEA-COMP:9677"/>
        <dbReference type="ChEBI" id="CHEBI:15377"/>
        <dbReference type="ChEBI" id="CHEBI:15378"/>
        <dbReference type="ChEBI" id="CHEBI:29985"/>
        <dbReference type="ChEBI" id="CHEBI:30616"/>
        <dbReference type="ChEBI" id="CHEBI:43474"/>
        <dbReference type="ChEBI" id="CHEBI:58359"/>
        <dbReference type="ChEBI" id="CHEBI:78515"/>
        <dbReference type="ChEBI" id="CHEBI:78516"/>
        <dbReference type="ChEBI" id="CHEBI:456216"/>
    </reaction>
</comment>
<evidence type="ECO:0000256" key="4">
    <source>
        <dbReference type="ARBA" id="ARBA00022598"/>
    </source>
</evidence>
<dbReference type="Pfam" id="PF02637">
    <property type="entry name" value="GatB_Yqey"/>
    <property type="match status" value="1"/>
</dbReference>
<evidence type="ECO:0000256" key="6">
    <source>
        <dbReference type="ARBA" id="ARBA00022840"/>
    </source>
</evidence>
<dbReference type="GO" id="GO:0050567">
    <property type="term" value="F:glutaminyl-tRNA synthase (glutamine-hydrolyzing) activity"/>
    <property type="evidence" value="ECO:0007669"/>
    <property type="project" value="UniProtKB-UniRule"/>
</dbReference>
<keyword evidence="4 11" id="KW-0436">Ligase</keyword>
<comment type="function">
    <text evidence="8 11">Allows the formation of correctly charged Asn-tRNA(Asn) or Gln-tRNA(Gln) through the transamidation of misacylated Asp-tRNA(Asn) or Glu-tRNA(Gln) in organisms which lack either or both of asparaginyl-tRNA or glutaminyl-tRNA synthetases. The reaction takes place in the presence of glutamine and ATP through an activated phospho-Asp-tRNA(Asn) or phospho-Glu-tRNA(Gln).</text>
</comment>
<dbReference type="PANTHER" id="PTHR11659:SF0">
    <property type="entry name" value="GLUTAMYL-TRNA(GLN) AMIDOTRANSFERASE SUBUNIT B, MITOCHONDRIAL"/>
    <property type="match status" value="1"/>
</dbReference>
<reference evidence="13 14" key="1">
    <citation type="submission" date="2013-08" db="EMBL/GenBank/DDBJ databases">
        <title>The genome sequence of Knoellia subterranea.</title>
        <authorList>
            <person name="Zhu W."/>
            <person name="Wang G."/>
        </authorList>
    </citation>
    <scope>NUCLEOTIDE SEQUENCE [LARGE SCALE GENOMIC DNA]</scope>
    <source>
        <strain evidence="13 14">KCTC 19937</strain>
    </source>
</reference>
<dbReference type="EC" id="6.3.5.-" evidence="11"/>